<dbReference type="Pfam" id="PF01357">
    <property type="entry name" value="Expansin_C"/>
    <property type="match status" value="1"/>
</dbReference>
<sequence length="252" mass="27243">MTHFNPAVFFCLVFTTFFASVAPHWAPATATWYGSAEGDGSDGGACGYGPLVSIKPLKSRVTAVSPILFKNGEGCGACYKVRCLDKSICSRRAVTVIVTDECPGGICSGGATHFDLSGAAFGRLAVAGEGGDLRNKGVISITYRRTPCKYRKKNIAFHVNEGSTEYWLSIRVQYQDGDGDVGSMQIKQANSDNWIDMKHLWGANWAITQGPLKGPFSVRLTTLETGRTLSARDIIPSNWVAAKTYTSGLRFH</sequence>
<keyword evidence="4" id="KW-0732">Signal</keyword>
<feature type="chain" id="PRO_5029882644" evidence="4">
    <location>
        <begin position="24"/>
        <end position="252"/>
    </location>
</feature>
<dbReference type="GO" id="GO:0005576">
    <property type="term" value="C:extracellular region"/>
    <property type="evidence" value="ECO:0007669"/>
    <property type="project" value="UniProtKB-SubCell"/>
</dbReference>
<dbReference type="InterPro" id="IPR036749">
    <property type="entry name" value="Expansin_CBD_sf"/>
</dbReference>
<dbReference type="InterPro" id="IPR009009">
    <property type="entry name" value="RlpA-like_DPBB"/>
</dbReference>
<dbReference type="InterPro" id="IPR036908">
    <property type="entry name" value="RlpA-like_sf"/>
</dbReference>
<dbReference type="InterPro" id="IPR007117">
    <property type="entry name" value="Expansin_CBD"/>
</dbReference>
<dbReference type="SMART" id="SM00837">
    <property type="entry name" value="DPBB_1"/>
    <property type="match status" value="1"/>
</dbReference>
<dbReference type="GO" id="GO:0006949">
    <property type="term" value="P:syncytium formation"/>
    <property type="evidence" value="ECO:0007669"/>
    <property type="project" value="TreeGrafter"/>
</dbReference>
<dbReference type="CDD" id="cd22275">
    <property type="entry name" value="DPBB_EXPB_N"/>
    <property type="match status" value="1"/>
</dbReference>
<evidence type="ECO:0000259" key="5">
    <source>
        <dbReference type="PROSITE" id="PS50842"/>
    </source>
</evidence>
<evidence type="ECO:0000259" key="6">
    <source>
        <dbReference type="PROSITE" id="PS50843"/>
    </source>
</evidence>
<proteinExistence type="inferred from homology"/>
<dbReference type="InterPro" id="IPR007112">
    <property type="entry name" value="Expansin/allergen_DPBB_dom"/>
</dbReference>
<dbReference type="SUPFAM" id="SSF49590">
    <property type="entry name" value="PHL pollen allergen"/>
    <property type="match status" value="1"/>
</dbReference>
<protein>
    <submittedName>
        <fullName evidence="7">Uncharacterized protein</fullName>
    </submittedName>
</protein>
<dbReference type="EMBL" id="JACGCM010002327">
    <property type="protein sequence ID" value="KAF6141414.1"/>
    <property type="molecule type" value="Genomic_DNA"/>
</dbReference>
<dbReference type="InterPro" id="IPR007118">
    <property type="entry name" value="Expan_Lol_pI"/>
</dbReference>
<reference evidence="7 8" key="1">
    <citation type="journal article" date="2020" name="IScience">
        <title>Genome Sequencing of the Endangered Kingdonia uniflora (Circaeasteraceae, Ranunculales) Reveals Potential Mechanisms of Evolutionary Specialization.</title>
        <authorList>
            <person name="Sun Y."/>
            <person name="Deng T."/>
            <person name="Zhang A."/>
            <person name="Moore M.J."/>
            <person name="Landis J.B."/>
            <person name="Lin N."/>
            <person name="Zhang H."/>
            <person name="Zhang X."/>
            <person name="Huang J."/>
            <person name="Zhang X."/>
            <person name="Sun H."/>
            <person name="Wang H."/>
        </authorList>
    </citation>
    <scope>NUCLEOTIDE SEQUENCE [LARGE SCALE GENOMIC DNA]</scope>
    <source>
        <strain evidence="7">TB1705</strain>
        <tissue evidence="7">Leaf</tissue>
    </source>
</reference>
<comment type="caution">
    <text evidence="7">The sequence shown here is derived from an EMBL/GenBank/DDBJ whole genome shotgun (WGS) entry which is preliminary data.</text>
</comment>
<dbReference type="PROSITE" id="PS50842">
    <property type="entry name" value="EXPANSIN_EG45"/>
    <property type="match status" value="1"/>
</dbReference>
<keyword evidence="2" id="KW-0964">Secreted</keyword>
<dbReference type="PRINTS" id="PR01225">
    <property type="entry name" value="EXPANSNFAMLY"/>
</dbReference>
<evidence type="ECO:0000313" key="8">
    <source>
        <dbReference type="Proteomes" id="UP000541444"/>
    </source>
</evidence>
<keyword evidence="8" id="KW-1185">Reference proteome</keyword>
<dbReference type="PANTHER" id="PTHR31692">
    <property type="entry name" value="EXPANSIN-B3"/>
    <property type="match status" value="1"/>
</dbReference>
<evidence type="ECO:0000256" key="2">
    <source>
        <dbReference type="ARBA" id="ARBA00022525"/>
    </source>
</evidence>
<name>A0A7J7LFX5_9MAGN</name>
<gene>
    <name evidence="7" type="ORF">GIB67_021230</name>
</gene>
<dbReference type="AlphaFoldDB" id="A0A7J7LFX5"/>
<feature type="domain" description="Expansin-like EG45" evidence="5">
    <location>
        <begin position="43"/>
        <end position="153"/>
    </location>
</feature>
<dbReference type="SUPFAM" id="SSF50685">
    <property type="entry name" value="Barwin-like endoglucanases"/>
    <property type="match status" value="1"/>
</dbReference>
<dbReference type="Gene3D" id="2.40.40.10">
    <property type="entry name" value="RlpA-like domain"/>
    <property type="match status" value="1"/>
</dbReference>
<dbReference type="OrthoDB" id="406505at2759"/>
<comment type="similarity">
    <text evidence="3">Belongs to the expansin family.</text>
</comment>
<organism evidence="7 8">
    <name type="scientific">Kingdonia uniflora</name>
    <dbReference type="NCBI Taxonomy" id="39325"/>
    <lineage>
        <taxon>Eukaryota</taxon>
        <taxon>Viridiplantae</taxon>
        <taxon>Streptophyta</taxon>
        <taxon>Embryophyta</taxon>
        <taxon>Tracheophyta</taxon>
        <taxon>Spermatophyta</taxon>
        <taxon>Magnoliopsida</taxon>
        <taxon>Ranunculales</taxon>
        <taxon>Circaeasteraceae</taxon>
        <taxon>Kingdonia</taxon>
    </lineage>
</organism>
<evidence type="ECO:0000256" key="4">
    <source>
        <dbReference type="SAM" id="SignalP"/>
    </source>
</evidence>
<dbReference type="Pfam" id="PF03330">
    <property type="entry name" value="DPBB_1"/>
    <property type="match status" value="1"/>
</dbReference>
<dbReference type="PROSITE" id="PS50843">
    <property type="entry name" value="EXPANSIN_CBD"/>
    <property type="match status" value="1"/>
</dbReference>
<dbReference type="PANTHER" id="PTHR31692:SF5">
    <property type="entry name" value="EXPANSIN-B3"/>
    <property type="match status" value="1"/>
</dbReference>
<comment type="subcellular location">
    <subcellularLocation>
        <location evidence="1">Secreted</location>
    </subcellularLocation>
</comment>
<dbReference type="FunFam" id="2.40.40.10:FF:000004">
    <property type="entry name" value="Expansin B3"/>
    <property type="match status" value="1"/>
</dbReference>
<dbReference type="GO" id="GO:0009506">
    <property type="term" value="C:plasmodesma"/>
    <property type="evidence" value="ECO:0007669"/>
    <property type="project" value="TreeGrafter"/>
</dbReference>
<feature type="signal peptide" evidence="4">
    <location>
        <begin position="1"/>
        <end position="23"/>
    </location>
</feature>
<feature type="domain" description="Expansin-like CBD" evidence="6">
    <location>
        <begin position="166"/>
        <end position="247"/>
    </location>
</feature>
<dbReference type="Gene3D" id="2.60.40.760">
    <property type="entry name" value="Expansin, cellulose-binding-like domain"/>
    <property type="match status" value="1"/>
</dbReference>
<evidence type="ECO:0000256" key="3">
    <source>
        <dbReference type="RuleBase" id="RU003460"/>
    </source>
</evidence>
<accession>A0A7J7LFX5</accession>
<evidence type="ECO:0000313" key="7">
    <source>
        <dbReference type="EMBL" id="KAF6141414.1"/>
    </source>
</evidence>
<dbReference type="InterPro" id="IPR005795">
    <property type="entry name" value="LolPI"/>
</dbReference>
<dbReference type="Proteomes" id="UP000541444">
    <property type="component" value="Unassembled WGS sequence"/>
</dbReference>
<evidence type="ECO:0000256" key="1">
    <source>
        <dbReference type="ARBA" id="ARBA00004613"/>
    </source>
</evidence>
<dbReference type="PRINTS" id="PR00829">
    <property type="entry name" value="LOLP1ALLERGN"/>
</dbReference>